<evidence type="ECO:0000256" key="6">
    <source>
        <dbReference type="PIRNR" id="PIRNR039090"/>
    </source>
</evidence>
<keyword evidence="8" id="KW-0282">Flagellum</keyword>
<evidence type="ECO:0000256" key="5">
    <source>
        <dbReference type="ARBA" id="ARBA00023186"/>
    </source>
</evidence>
<name>A0A1Q2H3H0_9GAMM</name>
<sequence length="130" mass="14289">MLDLNDGFSAYKSTSVDAKAASADIHKLVLMLFDGFLDELERASGHITQKRYDKKAESIEKLMRILGGLEASLDLDKGGEVALNMQKLYQHCGQALLQASLKNDLAFIDSTRVVMTNLQEGWQGLGTQIA</sequence>
<evidence type="ECO:0000256" key="2">
    <source>
        <dbReference type="ARBA" id="ARBA00008787"/>
    </source>
</evidence>
<dbReference type="PIRSF" id="PIRSF039090">
    <property type="entry name" value="Flis"/>
    <property type="match status" value="1"/>
</dbReference>
<dbReference type="STRING" id="247523.B0W48_03630"/>
<dbReference type="PANTHER" id="PTHR34773:SF1">
    <property type="entry name" value="FLAGELLAR SECRETION CHAPERONE FLIS"/>
    <property type="match status" value="1"/>
</dbReference>
<comment type="similarity">
    <text evidence="2 6">Belongs to the FliS family.</text>
</comment>
<dbReference type="AlphaFoldDB" id="A0A1Q2H3H0"/>
<keyword evidence="4 6" id="KW-1005">Bacterial flagellum biogenesis</keyword>
<evidence type="ECO:0000313" key="7">
    <source>
        <dbReference type="EMBL" id="AQP98968.1"/>
    </source>
</evidence>
<evidence type="ECO:0000313" key="8">
    <source>
        <dbReference type="EMBL" id="AQQ01915.1"/>
    </source>
</evidence>
<dbReference type="KEGG" id="paln:B0W48_03630"/>
<dbReference type="InterPro" id="IPR003713">
    <property type="entry name" value="FliS"/>
</dbReference>
<keyword evidence="8" id="KW-0969">Cilium</keyword>
<dbReference type="EMBL" id="CP019628">
    <property type="protein sequence ID" value="AQQ01915.1"/>
    <property type="molecule type" value="Genomic_DNA"/>
</dbReference>
<dbReference type="CDD" id="cd16098">
    <property type="entry name" value="FliS"/>
    <property type="match status" value="1"/>
</dbReference>
<dbReference type="RefSeq" id="WP_077535672.1">
    <property type="nucleotide sequence ID" value="NZ_CP019628.1"/>
</dbReference>
<dbReference type="Proteomes" id="UP000188243">
    <property type="component" value="Chromosome"/>
</dbReference>
<dbReference type="KEGG" id="paln:B0W48_20305"/>
<dbReference type="NCBIfam" id="TIGR00208">
    <property type="entry name" value="fliS"/>
    <property type="match status" value="1"/>
</dbReference>
<organism evidence="8 9">
    <name type="scientific">Pseudoalteromonas aliena</name>
    <dbReference type="NCBI Taxonomy" id="247523"/>
    <lineage>
        <taxon>Bacteria</taxon>
        <taxon>Pseudomonadati</taxon>
        <taxon>Pseudomonadota</taxon>
        <taxon>Gammaproteobacteria</taxon>
        <taxon>Alteromonadales</taxon>
        <taxon>Pseudoalteromonadaceae</taxon>
        <taxon>Pseudoalteromonas</taxon>
    </lineage>
</organism>
<keyword evidence="3 6" id="KW-0963">Cytoplasm</keyword>
<gene>
    <name evidence="7" type="ORF">B0W48_03630</name>
    <name evidence="8" type="ORF">B0W48_20305</name>
</gene>
<reference evidence="8 9" key="1">
    <citation type="submission" date="2017-02" db="EMBL/GenBank/DDBJ databases">
        <title>Complete genome sequence of the cold-active Pseudoalteromonas aliena strain EH1 isolated from Arctic seawater.</title>
        <authorList>
            <person name="Kim E."/>
            <person name="Heo E."/>
            <person name="Kim H."/>
            <person name="Kim D."/>
        </authorList>
    </citation>
    <scope>NUCLEOTIDE SEQUENCE [LARGE SCALE GENOMIC DNA]</scope>
    <source>
        <strain evidence="8 9">EH1</strain>
    </source>
</reference>
<evidence type="ECO:0000313" key="9">
    <source>
        <dbReference type="Proteomes" id="UP000188243"/>
    </source>
</evidence>
<evidence type="ECO:0000256" key="1">
    <source>
        <dbReference type="ARBA" id="ARBA00004514"/>
    </source>
</evidence>
<dbReference type="Pfam" id="PF02561">
    <property type="entry name" value="FliS"/>
    <property type="match status" value="1"/>
</dbReference>
<comment type="subcellular location">
    <subcellularLocation>
        <location evidence="1 6">Cytoplasm</location>
        <location evidence="1 6">Cytosol</location>
    </subcellularLocation>
</comment>
<dbReference type="Gene3D" id="1.20.120.340">
    <property type="entry name" value="Flagellar protein FliS"/>
    <property type="match status" value="1"/>
</dbReference>
<proteinExistence type="inferred from homology"/>
<dbReference type="EMBL" id="CP019628">
    <property type="protein sequence ID" value="AQP98968.1"/>
    <property type="molecule type" value="Genomic_DNA"/>
</dbReference>
<accession>A0A1Q2H3H0</accession>
<evidence type="ECO:0000256" key="4">
    <source>
        <dbReference type="ARBA" id="ARBA00022795"/>
    </source>
</evidence>
<dbReference type="GO" id="GO:0005829">
    <property type="term" value="C:cytosol"/>
    <property type="evidence" value="ECO:0007669"/>
    <property type="project" value="UniProtKB-SubCell"/>
</dbReference>
<dbReference type="InterPro" id="IPR036584">
    <property type="entry name" value="FliS_sf"/>
</dbReference>
<dbReference type="SUPFAM" id="SSF101116">
    <property type="entry name" value="Flagellar export chaperone FliS"/>
    <property type="match status" value="1"/>
</dbReference>
<dbReference type="GO" id="GO:0044780">
    <property type="term" value="P:bacterial-type flagellum assembly"/>
    <property type="evidence" value="ECO:0007669"/>
    <property type="project" value="InterPro"/>
</dbReference>
<dbReference type="PANTHER" id="PTHR34773">
    <property type="entry name" value="FLAGELLAR SECRETION CHAPERONE FLIS"/>
    <property type="match status" value="1"/>
</dbReference>
<protein>
    <recommendedName>
        <fullName evidence="6">Flagellar secretion chaperone FliS</fullName>
    </recommendedName>
</protein>
<evidence type="ECO:0000256" key="3">
    <source>
        <dbReference type="ARBA" id="ARBA00022490"/>
    </source>
</evidence>
<keyword evidence="8" id="KW-0966">Cell projection</keyword>
<keyword evidence="5" id="KW-0143">Chaperone</keyword>